<protein>
    <submittedName>
        <fullName evidence="2">Uncharacterized protein</fullName>
    </submittedName>
</protein>
<keyword evidence="1" id="KW-0812">Transmembrane</keyword>
<dbReference type="Proteomes" id="UP000501802">
    <property type="component" value="Chromosome"/>
</dbReference>
<evidence type="ECO:0000313" key="3">
    <source>
        <dbReference type="Proteomes" id="UP000501802"/>
    </source>
</evidence>
<evidence type="ECO:0000313" key="2">
    <source>
        <dbReference type="EMBL" id="QIP15055.1"/>
    </source>
</evidence>
<keyword evidence="1" id="KW-1133">Transmembrane helix</keyword>
<keyword evidence="3" id="KW-1185">Reference proteome</keyword>
<reference evidence="2 3" key="1">
    <citation type="submission" date="2020-03" db="EMBL/GenBank/DDBJ databases">
        <authorList>
            <person name="Kim M.K."/>
        </authorList>
    </citation>
    <scope>NUCLEOTIDE SEQUENCE [LARGE SCALE GENOMIC DNA]</scope>
    <source>
        <strain evidence="2 3">BT328</strain>
    </source>
</reference>
<organism evidence="2 3">
    <name type="scientific">Spirosoma aureum</name>
    <dbReference type="NCBI Taxonomy" id="2692134"/>
    <lineage>
        <taxon>Bacteria</taxon>
        <taxon>Pseudomonadati</taxon>
        <taxon>Bacteroidota</taxon>
        <taxon>Cytophagia</taxon>
        <taxon>Cytophagales</taxon>
        <taxon>Cytophagaceae</taxon>
        <taxon>Spirosoma</taxon>
    </lineage>
</organism>
<keyword evidence="1" id="KW-0472">Membrane</keyword>
<proteinExistence type="predicted"/>
<dbReference type="EMBL" id="CP050063">
    <property type="protein sequence ID" value="QIP15055.1"/>
    <property type="molecule type" value="Genomic_DNA"/>
</dbReference>
<feature type="transmembrane region" description="Helical" evidence="1">
    <location>
        <begin position="101"/>
        <end position="120"/>
    </location>
</feature>
<feature type="transmembrane region" description="Helical" evidence="1">
    <location>
        <begin position="31"/>
        <end position="49"/>
    </location>
</feature>
<name>A0A6G9ARZ2_9BACT</name>
<dbReference type="KEGG" id="spib:G8759_21740"/>
<dbReference type="AlphaFoldDB" id="A0A6G9ARZ2"/>
<evidence type="ECO:0000256" key="1">
    <source>
        <dbReference type="SAM" id="Phobius"/>
    </source>
</evidence>
<accession>A0A6G9ARZ2</accession>
<dbReference type="RefSeq" id="WP_167212349.1">
    <property type="nucleotide sequence ID" value="NZ_CP050063.1"/>
</dbReference>
<sequence length="138" mass="15692">MQTACSRLKKNRRISLIQESGVVQYSRLRQLGLQLLVMFIGVFYSLAVLEVDPGETGDGFGDVFDTYVHSKPLGNPNPVTVIHERKSESIVAVVQPVKPLFAFPAYWSIIPSLPLLAFYIHRRHKHRSLHVLNAVWRL</sequence>
<gene>
    <name evidence="2" type="ORF">G8759_21740</name>
</gene>